<evidence type="ECO:0000313" key="2">
    <source>
        <dbReference type="EMBL" id="CAI4017952.1"/>
    </source>
</evidence>
<protein>
    <submittedName>
        <fullName evidence="4">E3 ubiquitin-protein ligase HACE1</fullName>
    </submittedName>
</protein>
<proteinExistence type="predicted"/>
<dbReference type="AlphaFoldDB" id="A0A9P1GN70"/>
<sequence length="206" mass="22911">MAMRLLGASALLAAVQAVQAVQLNEVQGPVLASLERDHCARLLEETYGALQGWEPRVGLFQHVCLGMAKKLELGEMNQTCAGFATAALQARHRGLPPLPELEDLWCRAPPPAPTAAPPKRWEPFLSQLRNATHGASERFRLWWSGRVQQKEHMSLIQVVPGSHLLVAADFAQRRKHELLSAAKRTLEFFCDDACGFVEQKKLRMVT</sequence>
<reference evidence="2" key="1">
    <citation type="submission" date="2022-10" db="EMBL/GenBank/DDBJ databases">
        <authorList>
            <person name="Chen Y."/>
            <person name="Dougan E. K."/>
            <person name="Chan C."/>
            <person name="Rhodes N."/>
            <person name="Thang M."/>
        </authorList>
    </citation>
    <scope>NUCLEOTIDE SEQUENCE</scope>
</reference>
<dbReference type="EMBL" id="CAMXCT010006666">
    <property type="protein sequence ID" value="CAI4017952.1"/>
    <property type="molecule type" value="Genomic_DNA"/>
</dbReference>
<organism evidence="2">
    <name type="scientific">Cladocopium goreaui</name>
    <dbReference type="NCBI Taxonomy" id="2562237"/>
    <lineage>
        <taxon>Eukaryota</taxon>
        <taxon>Sar</taxon>
        <taxon>Alveolata</taxon>
        <taxon>Dinophyceae</taxon>
        <taxon>Suessiales</taxon>
        <taxon>Symbiodiniaceae</taxon>
        <taxon>Cladocopium</taxon>
    </lineage>
</organism>
<reference evidence="3" key="2">
    <citation type="submission" date="2024-04" db="EMBL/GenBank/DDBJ databases">
        <authorList>
            <person name="Chen Y."/>
            <person name="Shah S."/>
            <person name="Dougan E. K."/>
            <person name="Thang M."/>
            <person name="Chan C."/>
        </authorList>
    </citation>
    <scope>NUCLEOTIDE SEQUENCE [LARGE SCALE GENOMIC DNA]</scope>
</reference>
<evidence type="ECO:0000313" key="4">
    <source>
        <dbReference type="EMBL" id="CAL4805264.1"/>
    </source>
</evidence>
<accession>A0A9P1GN70</accession>
<dbReference type="EMBL" id="CAMXCT030006666">
    <property type="protein sequence ID" value="CAL4805264.1"/>
    <property type="molecule type" value="Genomic_DNA"/>
</dbReference>
<evidence type="ECO:0000313" key="3">
    <source>
        <dbReference type="EMBL" id="CAL1171327.1"/>
    </source>
</evidence>
<name>A0A9P1GN70_9DINO</name>
<feature type="chain" id="PRO_5043272985" evidence="1">
    <location>
        <begin position="21"/>
        <end position="206"/>
    </location>
</feature>
<comment type="caution">
    <text evidence="2">The sequence shown here is derived from an EMBL/GenBank/DDBJ whole genome shotgun (WGS) entry which is preliminary data.</text>
</comment>
<feature type="signal peptide" evidence="1">
    <location>
        <begin position="1"/>
        <end position="20"/>
    </location>
</feature>
<evidence type="ECO:0000313" key="5">
    <source>
        <dbReference type="Proteomes" id="UP001152797"/>
    </source>
</evidence>
<evidence type="ECO:0000256" key="1">
    <source>
        <dbReference type="SAM" id="SignalP"/>
    </source>
</evidence>
<dbReference type="Proteomes" id="UP001152797">
    <property type="component" value="Unassembled WGS sequence"/>
</dbReference>
<keyword evidence="1" id="KW-0732">Signal</keyword>
<gene>
    <name evidence="2" type="ORF">C1SCF055_LOCUS42557</name>
</gene>
<keyword evidence="5" id="KW-1185">Reference proteome</keyword>
<dbReference type="EMBL" id="CAMXCT020006666">
    <property type="protein sequence ID" value="CAL1171327.1"/>
    <property type="molecule type" value="Genomic_DNA"/>
</dbReference>